<dbReference type="Proteomes" id="UP000249169">
    <property type="component" value="Unassembled WGS sequence"/>
</dbReference>
<reference evidence="1 2" key="1">
    <citation type="submission" date="2018-05" db="EMBL/GenBank/DDBJ databases">
        <title>Lujinxingia marina gen. nov. sp. nov., a new facultative anaerobic member of the class Deltaproteobacteria, and proposal of Lujinxingaceae fam. nov.</title>
        <authorList>
            <person name="Li C.-M."/>
        </authorList>
    </citation>
    <scope>NUCLEOTIDE SEQUENCE [LARGE SCALE GENOMIC DNA]</scope>
    <source>
        <strain evidence="1 2">B210</strain>
    </source>
</reference>
<protein>
    <submittedName>
        <fullName evidence="1">Uncharacterized protein</fullName>
    </submittedName>
</protein>
<keyword evidence="2" id="KW-1185">Reference proteome</keyword>
<evidence type="ECO:0000313" key="1">
    <source>
        <dbReference type="EMBL" id="RAL23912.1"/>
    </source>
</evidence>
<gene>
    <name evidence="1" type="ORF">DL240_07125</name>
</gene>
<sequence length="393" mass="44329">MFAVLGWALWVVPQQGEEVDPLAELSPAERQDREAELEYEGWDLGAIDVGALEGGERARAVTYGPRALGEALCEWGLEHAAPEDELWAALGDVVSRRSERAPWTCLVRGYLGGGLEAPAQLVREMDGFWDEVEKGEHQGVVAGVVDEMREERRRPESERFYTWLRGCAARQVGQLPRRCLKMVRQLSPGQGRDVLEMIDRQLEGNPEVEVILEMSAALGRLALVGQPEDWRVHEAAGLPDYDVDLRQGALFSMCRLMNSPEPEVRDDAAQRLAKIAQVAMRPTDEYVQYRWLKTCRIVFGDREAYDERAFPYLGVVDAAGEMEPRYAYAELVDLGLCEEQEGAPLWLCGARRWTGGVKRLSDVLADDFLVSRYVEWLELDEVRAAVDEARDDF</sequence>
<evidence type="ECO:0000313" key="2">
    <source>
        <dbReference type="Proteomes" id="UP000249169"/>
    </source>
</evidence>
<comment type="caution">
    <text evidence="1">The sequence shown here is derived from an EMBL/GenBank/DDBJ whole genome shotgun (WGS) entry which is preliminary data.</text>
</comment>
<name>A0A328C9U8_9DELT</name>
<proteinExistence type="predicted"/>
<organism evidence="1 2">
    <name type="scientific">Lujinxingia litoralis</name>
    <dbReference type="NCBI Taxonomy" id="2211119"/>
    <lineage>
        <taxon>Bacteria</taxon>
        <taxon>Deltaproteobacteria</taxon>
        <taxon>Bradymonadales</taxon>
        <taxon>Lujinxingiaceae</taxon>
        <taxon>Lujinxingia</taxon>
    </lineage>
</organism>
<accession>A0A328C9U8</accession>
<dbReference type="EMBL" id="QHKO01000002">
    <property type="protein sequence ID" value="RAL23912.1"/>
    <property type="molecule type" value="Genomic_DNA"/>
</dbReference>
<dbReference type="AlphaFoldDB" id="A0A328C9U8"/>